<evidence type="ECO:0000256" key="1">
    <source>
        <dbReference type="ARBA" id="ARBA00011738"/>
    </source>
</evidence>
<dbReference type="PANTHER" id="PTHR33178">
    <property type="match status" value="1"/>
</dbReference>
<evidence type="ECO:0000313" key="4">
    <source>
        <dbReference type="Proteomes" id="UP000321513"/>
    </source>
</evidence>
<name>A0A512BJ91_9BACT</name>
<evidence type="ECO:0000259" key="2">
    <source>
        <dbReference type="PROSITE" id="PS51502"/>
    </source>
</evidence>
<dbReference type="PANTHER" id="PTHR33178:SF10">
    <property type="entry name" value="STRESS-RESPONSE A_B BARREL DOMAIN-CONTAINING PROTEIN"/>
    <property type="match status" value="1"/>
</dbReference>
<reference evidence="3 4" key="1">
    <citation type="submission" date="2019-07" db="EMBL/GenBank/DDBJ databases">
        <title>Whole genome shotgun sequence of Segetibacter aerophilus NBRC 106135.</title>
        <authorList>
            <person name="Hosoyama A."/>
            <person name="Uohara A."/>
            <person name="Ohji S."/>
            <person name="Ichikawa N."/>
        </authorList>
    </citation>
    <scope>NUCLEOTIDE SEQUENCE [LARGE SCALE GENOMIC DNA]</scope>
    <source>
        <strain evidence="3 4">NBRC 106135</strain>
    </source>
</reference>
<organism evidence="3 4">
    <name type="scientific">Segetibacter aerophilus</name>
    <dbReference type="NCBI Taxonomy" id="670293"/>
    <lineage>
        <taxon>Bacteria</taxon>
        <taxon>Pseudomonadati</taxon>
        <taxon>Bacteroidota</taxon>
        <taxon>Chitinophagia</taxon>
        <taxon>Chitinophagales</taxon>
        <taxon>Chitinophagaceae</taxon>
        <taxon>Segetibacter</taxon>
    </lineage>
</organism>
<proteinExistence type="predicted"/>
<accession>A0A512BJ91</accession>
<keyword evidence="4" id="KW-1185">Reference proteome</keyword>
<sequence length="118" mass="13079">MLSAVSSCSLSKANAPKAKKLRHVVAFKFKPEITTEQMQKATTDFYSLKAKIPQIIDFEGGPDVAFQKKNGKYTHCFIVTVNNEQDLATYGAHPIHKAFSASVDPLLAEVMVVDYWAD</sequence>
<dbReference type="AlphaFoldDB" id="A0A512BJ91"/>
<dbReference type="InterPro" id="IPR044662">
    <property type="entry name" value="HS1/DABB1-like"/>
</dbReference>
<dbReference type="SMART" id="SM00886">
    <property type="entry name" value="Dabb"/>
    <property type="match status" value="1"/>
</dbReference>
<dbReference type="InterPro" id="IPR011008">
    <property type="entry name" value="Dimeric_a/b-barrel"/>
</dbReference>
<dbReference type="Proteomes" id="UP000321513">
    <property type="component" value="Unassembled WGS sequence"/>
</dbReference>
<dbReference type="PROSITE" id="PS51502">
    <property type="entry name" value="S_R_A_B_BARREL"/>
    <property type="match status" value="1"/>
</dbReference>
<dbReference type="EMBL" id="BJYT01000036">
    <property type="protein sequence ID" value="GEO12039.1"/>
    <property type="molecule type" value="Genomic_DNA"/>
</dbReference>
<comment type="caution">
    <text evidence="3">The sequence shown here is derived from an EMBL/GenBank/DDBJ whole genome shotgun (WGS) entry which is preliminary data.</text>
</comment>
<gene>
    <name evidence="3" type="ORF">SAE01_45350</name>
</gene>
<dbReference type="Gene3D" id="3.30.70.100">
    <property type="match status" value="1"/>
</dbReference>
<dbReference type="InterPro" id="IPR013097">
    <property type="entry name" value="Dabb"/>
</dbReference>
<dbReference type="Pfam" id="PF07876">
    <property type="entry name" value="Dabb"/>
    <property type="match status" value="1"/>
</dbReference>
<dbReference type="SUPFAM" id="SSF54909">
    <property type="entry name" value="Dimeric alpha+beta barrel"/>
    <property type="match status" value="1"/>
</dbReference>
<comment type="subunit">
    <text evidence="1">Homodimer.</text>
</comment>
<evidence type="ECO:0000313" key="3">
    <source>
        <dbReference type="EMBL" id="GEO12039.1"/>
    </source>
</evidence>
<protein>
    <submittedName>
        <fullName evidence="3">Stress responsive protein</fullName>
    </submittedName>
</protein>
<feature type="domain" description="Stress-response A/B barrel" evidence="2">
    <location>
        <begin position="21"/>
        <end position="115"/>
    </location>
</feature>